<gene>
    <name evidence="4" type="ORF">AARE701A_LOCUS14848</name>
</gene>
<feature type="compositionally biased region" description="Gly residues" evidence="2">
    <location>
        <begin position="1"/>
        <end position="10"/>
    </location>
</feature>
<reference evidence="4" key="1">
    <citation type="submission" date="2021-01" db="EMBL/GenBank/DDBJ databases">
        <authorList>
            <person name="Bezrukov I."/>
        </authorList>
    </citation>
    <scope>NUCLEOTIDE SEQUENCE</scope>
</reference>
<proteinExistence type="predicted"/>
<keyword evidence="5" id="KW-1185">Reference proteome</keyword>
<keyword evidence="1" id="KW-1015">Disulfide bond</keyword>
<dbReference type="Pfam" id="PF06747">
    <property type="entry name" value="CHCH"/>
    <property type="match status" value="1"/>
</dbReference>
<name>A0A8S2ANJ9_ARAAE</name>
<evidence type="ECO:0000313" key="4">
    <source>
        <dbReference type="EMBL" id="CAE6092782.1"/>
    </source>
</evidence>
<feature type="compositionally biased region" description="Low complexity" evidence="2">
    <location>
        <begin position="11"/>
        <end position="24"/>
    </location>
</feature>
<evidence type="ECO:0000313" key="5">
    <source>
        <dbReference type="Proteomes" id="UP000682877"/>
    </source>
</evidence>
<evidence type="ECO:0000256" key="1">
    <source>
        <dbReference type="ARBA" id="ARBA00023157"/>
    </source>
</evidence>
<feature type="compositionally biased region" description="Low complexity" evidence="2">
    <location>
        <begin position="157"/>
        <end position="167"/>
    </location>
</feature>
<dbReference type="Proteomes" id="UP000682877">
    <property type="component" value="Chromosome 6"/>
</dbReference>
<dbReference type="InterPro" id="IPR010625">
    <property type="entry name" value="CHCH"/>
</dbReference>
<dbReference type="AlphaFoldDB" id="A0A8S2ANJ9"/>
<protein>
    <recommendedName>
        <fullName evidence="3">CHCH domain-containing protein</fullName>
    </recommendedName>
</protein>
<feature type="compositionally biased region" description="Low complexity" evidence="2">
    <location>
        <begin position="140"/>
        <end position="150"/>
    </location>
</feature>
<sequence>MPRGSSGGRSGYRPPRSSRPAAARSPPPQTVNRAPPPATAQPSEGGIFRNIRATIVDGFAFGAGNAVSHRVVDSVMGPRTFKHETVVSQAAPASPVATSMSACDIHSKAFQDCVNHFGSDISKCQFYMDMLSECKKNSERSSSSSRSSSPRTERRSSSSPRPAAARSPSRETSERSTPPTYRTSSDDDYNLFGGIFRGMRSDDQDTSDDGDGGTSHGETLFGDTVRTLLCPPPPVVSEPVAGLVSPCHTQSKALQDCLNDFDTDINKCQLYMNTLSRCKKNSDTKLYPVVRGSSDDRASSDNNDLVRSAAMLCPRTVVGSEVSSIAPVAAPVSICATQDKIFQDCLNDYETDITRRSFRSDAALEAITNALEEKVPNLVLYNYPSYSGAFSALFAHLYYSRLRLPCLILPFSSVIPFRIEDLCLEGFERCYLLDFVVPKDLACQKTACENSALTRIGSIKEEQKKRLKIYVDTETSSSKAVYKYFSSKLTYQRSSEVEALSLLSVEDKTRVESVLDYIEDIDLRRWMLPDIKAFSFGLKDWRSRINCITNPYMYEQLLKISSADLIAYGNSYFSSRLIDAKKLLKLNKAFKIRLGRGLYGECLGMRADGNHQLSDELGKLLSLQSSAAGLRPIGAITFMQRNNLKMCLRSTDVITDTSEVAKAYGGGGTSSSSSFIIRMDEYNQWISTL</sequence>
<evidence type="ECO:0000259" key="3">
    <source>
        <dbReference type="Pfam" id="PF06747"/>
    </source>
</evidence>
<dbReference type="SUPFAM" id="SSF47072">
    <property type="entry name" value="Cysteine alpha-hairpin motif"/>
    <property type="match status" value="1"/>
</dbReference>
<dbReference type="PANTHER" id="PTHR46922:SF3">
    <property type="entry name" value="HEAT SHOCK PROTEIN"/>
    <property type="match status" value="1"/>
</dbReference>
<dbReference type="PANTHER" id="PTHR46922">
    <property type="entry name" value="DHHA1 DOMAIN PROTEIN"/>
    <property type="match status" value="1"/>
</dbReference>
<dbReference type="EMBL" id="LR999456">
    <property type="protein sequence ID" value="CAE6092782.1"/>
    <property type="molecule type" value="Genomic_DNA"/>
</dbReference>
<feature type="compositionally biased region" description="Pro residues" evidence="2">
    <location>
        <begin position="25"/>
        <end position="39"/>
    </location>
</feature>
<feature type="region of interest" description="Disordered" evidence="2">
    <location>
        <begin position="1"/>
        <end position="46"/>
    </location>
</feature>
<feature type="region of interest" description="Disordered" evidence="2">
    <location>
        <begin position="135"/>
        <end position="220"/>
    </location>
</feature>
<organism evidence="4 5">
    <name type="scientific">Arabidopsis arenosa</name>
    <name type="common">Sand rock-cress</name>
    <name type="synonym">Cardaminopsis arenosa</name>
    <dbReference type="NCBI Taxonomy" id="38785"/>
    <lineage>
        <taxon>Eukaryota</taxon>
        <taxon>Viridiplantae</taxon>
        <taxon>Streptophyta</taxon>
        <taxon>Embryophyta</taxon>
        <taxon>Tracheophyta</taxon>
        <taxon>Spermatophyta</taxon>
        <taxon>Magnoliopsida</taxon>
        <taxon>eudicotyledons</taxon>
        <taxon>Gunneridae</taxon>
        <taxon>Pentapetalae</taxon>
        <taxon>rosids</taxon>
        <taxon>malvids</taxon>
        <taxon>Brassicales</taxon>
        <taxon>Brassicaceae</taxon>
        <taxon>Camelineae</taxon>
        <taxon>Arabidopsis</taxon>
    </lineage>
</organism>
<evidence type="ECO:0000256" key="2">
    <source>
        <dbReference type="SAM" id="MobiDB-lite"/>
    </source>
</evidence>
<feature type="domain" description="CHCH" evidence="3">
    <location>
        <begin position="103"/>
        <end position="137"/>
    </location>
</feature>
<accession>A0A8S2ANJ9</accession>
<dbReference type="InterPro" id="IPR009069">
    <property type="entry name" value="Cys_alpha_HP_mot_SF"/>
</dbReference>